<keyword evidence="1" id="KW-0812">Transmembrane</keyword>
<keyword evidence="3" id="KW-1185">Reference proteome</keyword>
<keyword evidence="1" id="KW-0472">Membrane</keyword>
<dbReference type="AlphaFoldDB" id="A0A6G9QQ11"/>
<dbReference type="InterPro" id="IPR027417">
    <property type="entry name" value="P-loop_NTPase"/>
</dbReference>
<reference evidence="2 3" key="1">
    <citation type="submission" date="2020-03" db="EMBL/GenBank/DDBJ databases">
        <title>Complete genome sequence of Shewanella sp.</title>
        <authorList>
            <person name="Kim Y.-S."/>
            <person name="Kim S.-J."/>
            <person name="Jung H.-K."/>
            <person name="Kim K.-H."/>
        </authorList>
    </citation>
    <scope>NUCLEOTIDE SEQUENCE [LARGE SCALE GENOMIC DNA]</scope>
    <source>
        <strain evidence="2 3">PN3F2</strain>
        <plasmid evidence="2 3">pPN3F2_2</plasmid>
    </source>
</reference>
<evidence type="ECO:0000313" key="3">
    <source>
        <dbReference type="Proteomes" id="UP000502608"/>
    </source>
</evidence>
<organism evidence="2 3">
    <name type="scientific">Shewanella aestuarii</name>
    <dbReference type="NCBI Taxonomy" id="1028752"/>
    <lineage>
        <taxon>Bacteria</taxon>
        <taxon>Pseudomonadati</taxon>
        <taxon>Pseudomonadota</taxon>
        <taxon>Gammaproteobacteria</taxon>
        <taxon>Alteromonadales</taxon>
        <taxon>Shewanellaceae</taxon>
        <taxon>Shewanella</taxon>
    </lineage>
</organism>
<evidence type="ECO:0000256" key="1">
    <source>
        <dbReference type="SAM" id="Phobius"/>
    </source>
</evidence>
<evidence type="ECO:0008006" key="4">
    <source>
        <dbReference type="Google" id="ProtNLM"/>
    </source>
</evidence>
<proteinExistence type="predicted"/>
<dbReference type="SUPFAM" id="SSF52540">
    <property type="entry name" value="P-loop containing nucleoside triphosphate hydrolases"/>
    <property type="match status" value="1"/>
</dbReference>
<dbReference type="RefSeq" id="WP_167680508.1">
    <property type="nucleotide sequence ID" value="NZ_CP050315.1"/>
</dbReference>
<feature type="transmembrane region" description="Helical" evidence="1">
    <location>
        <begin position="41"/>
        <end position="70"/>
    </location>
</feature>
<protein>
    <recommendedName>
        <fullName evidence="4">TraD/TraG TraM recognition site domain-containing protein</fullName>
    </recommendedName>
</protein>
<geneLocation type="plasmid" evidence="2 3">
    <name>pPN3F2_2</name>
</geneLocation>
<keyword evidence="1" id="KW-1133">Transmembrane helix</keyword>
<dbReference type="EMBL" id="CP050315">
    <property type="protein sequence ID" value="QIR16680.1"/>
    <property type="molecule type" value="Genomic_DNA"/>
</dbReference>
<dbReference type="Proteomes" id="UP000502608">
    <property type="component" value="Plasmid pPN3F2_2"/>
</dbReference>
<dbReference type="Gene3D" id="3.40.50.300">
    <property type="entry name" value="P-loop containing nucleotide triphosphate hydrolases"/>
    <property type="match status" value="1"/>
</dbReference>
<dbReference type="KEGG" id="saes:HBH39_19600"/>
<name>A0A6G9QQ11_9GAMM</name>
<accession>A0A6G9QQ11</accession>
<evidence type="ECO:0000313" key="2">
    <source>
        <dbReference type="EMBL" id="QIR16680.1"/>
    </source>
</evidence>
<keyword evidence="2" id="KW-0614">Plasmid</keyword>
<sequence>MAHNKFGISATDEINKDKVVRHYKDPITEVISLFRGRKYGYVLMVLGFLLIISPTITKILFPLLVFIWLFCKPELLSMPLYVPAGAKQDIDPNDWVPSQKGRVQGKPAGVVYLGVTDDGYEVWNTIEKSRRHLLFLATTGGGKSVGLTTLTISGALVMGSGYSFTDGKAQLDLSVEHLSNAMRFNRALDFLMISYITGGQDIWGRTEHQMSNTFNPYYSSSYSDISELQKSLLDGDGDIWAKRAESFLSALTKVMVYRRDIGEIQLSVSSFIPYLSLESVGKLAGRSDLPLAASSELVEFIRTIPGMTEASFSQLLKGQSPQSTTVYDQFGFITMQIIPLINMLVGDYSFIFQCIMGQVSMKDCVINRRILMVLLPALEKSPSSLANLGRISLAAQKSMMGSSLGHQFEGDVQTNIKNSATSASVPYLSINDEVGYYFVEGTAVASAQSRSLFISMIYAAQDLPGMRRLSDMASKETDSVIGNTVTKLGGFLMDKQSVEMFRDQMGEAYTVEEDRKDLEKGGVFHGNQIANQVNTVRRSRVDIRDFNTLIEGEVYLQQQDRFFKVNIPQITAKELKVTALNDFVPCPKFNPHELSILLDGVNQYSNAFIKILEQESKIETTRGSESELLNINRDFMLANQADVPSEAQAAGVFMIFLARLEQEYNNIFTASYAQANSTPDKPVETSDADEKVEDQIDINNTFDEESFDSDTSTEYASDIEEEAEKTALENKSLFTNIFSNGTLDKDSLSTNLEAINSLIQPEKSKETIKRVTKKTIENIADVTGYPGKQRLQANPERQLQLLKNLKKDLSNR</sequence>
<gene>
    <name evidence="2" type="ORF">HBH39_19600</name>
</gene>